<evidence type="ECO:0000256" key="7">
    <source>
        <dbReference type="SAM" id="MobiDB-lite"/>
    </source>
</evidence>
<dbReference type="GO" id="GO:0046983">
    <property type="term" value="F:protein dimerization activity"/>
    <property type="evidence" value="ECO:0007669"/>
    <property type="project" value="InterPro"/>
</dbReference>
<dbReference type="SUPFAM" id="SSF55785">
    <property type="entry name" value="PYP-like sensor domain (PAS domain)"/>
    <property type="match status" value="1"/>
</dbReference>
<evidence type="ECO:0000313" key="11">
    <source>
        <dbReference type="Proteomes" id="UP001201812"/>
    </source>
</evidence>
<evidence type="ECO:0000313" key="10">
    <source>
        <dbReference type="EMBL" id="KAI1722091.1"/>
    </source>
</evidence>
<dbReference type="AlphaFoldDB" id="A0AAD4RAZ5"/>
<dbReference type="Gene3D" id="4.10.280.10">
    <property type="entry name" value="Helix-loop-helix DNA-binding domain"/>
    <property type="match status" value="1"/>
</dbReference>
<dbReference type="GO" id="GO:0006805">
    <property type="term" value="P:xenobiotic metabolic process"/>
    <property type="evidence" value="ECO:0007669"/>
    <property type="project" value="InterPro"/>
</dbReference>
<dbReference type="GO" id="GO:0000976">
    <property type="term" value="F:transcription cis-regulatory region binding"/>
    <property type="evidence" value="ECO:0007669"/>
    <property type="project" value="TreeGrafter"/>
</dbReference>
<dbReference type="CDD" id="cd19696">
    <property type="entry name" value="bHLH-PAS_AhR_like"/>
    <property type="match status" value="1"/>
</dbReference>
<dbReference type="PROSITE" id="PS50112">
    <property type="entry name" value="PAS"/>
    <property type="match status" value="1"/>
</dbReference>
<keyword evidence="2" id="KW-0805">Transcription regulation</keyword>
<evidence type="ECO:0000256" key="3">
    <source>
        <dbReference type="ARBA" id="ARBA00023125"/>
    </source>
</evidence>
<keyword evidence="3" id="KW-0238">DNA-binding</keyword>
<dbReference type="Proteomes" id="UP001201812">
    <property type="component" value="Unassembled WGS sequence"/>
</dbReference>
<dbReference type="EMBL" id="JAKKPZ010000004">
    <property type="protein sequence ID" value="KAI1722091.1"/>
    <property type="molecule type" value="Genomic_DNA"/>
</dbReference>
<accession>A0AAD4RAZ5</accession>
<dbReference type="CDD" id="cd00130">
    <property type="entry name" value="PAS"/>
    <property type="match status" value="2"/>
</dbReference>
<evidence type="ECO:0000256" key="4">
    <source>
        <dbReference type="ARBA" id="ARBA00023159"/>
    </source>
</evidence>
<dbReference type="InterPro" id="IPR013655">
    <property type="entry name" value="PAS_fold_3"/>
</dbReference>
<dbReference type="PANTHER" id="PTHR10649">
    <property type="entry name" value="ARYL HYDROCARBON RECEPTOR"/>
    <property type="match status" value="1"/>
</dbReference>
<dbReference type="InterPro" id="IPR036638">
    <property type="entry name" value="HLH_DNA-bd_sf"/>
</dbReference>
<evidence type="ECO:0000259" key="8">
    <source>
        <dbReference type="PROSITE" id="PS50112"/>
    </source>
</evidence>
<dbReference type="PANTHER" id="PTHR10649:SF12">
    <property type="entry name" value="SPINELESS, ISOFORM C"/>
    <property type="match status" value="1"/>
</dbReference>
<protein>
    <submittedName>
        <fullName evidence="10">PAS fold domain-containing protein</fullName>
    </submittedName>
</protein>
<evidence type="ECO:0000256" key="6">
    <source>
        <dbReference type="ARBA" id="ARBA00023242"/>
    </source>
</evidence>
<evidence type="ECO:0000256" key="5">
    <source>
        <dbReference type="ARBA" id="ARBA00023163"/>
    </source>
</evidence>
<dbReference type="Gene3D" id="3.30.450.20">
    <property type="entry name" value="PAS domain"/>
    <property type="match status" value="2"/>
</dbReference>
<feature type="domain" description="PAS" evidence="8">
    <location>
        <begin position="133"/>
        <end position="168"/>
    </location>
</feature>
<dbReference type="SUPFAM" id="SSF47459">
    <property type="entry name" value="HLH, helix-loop-helix DNA-binding domain"/>
    <property type="match status" value="1"/>
</dbReference>
<dbReference type="PROSITE" id="PS50888">
    <property type="entry name" value="BHLH"/>
    <property type="match status" value="1"/>
</dbReference>
<dbReference type="InterPro" id="IPR000014">
    <property type="entry name" value="PAS"/>
</dbReference>
<dbReference type="GO" id="GO:0004879">
    <property type="term" value="F:nuclear receptor activity"/>
    <property type="evidence" value="ECO:0007669"/>
    <property type="project" value="TreeGrafter"/>
</dbReference>
<proteinExistence type="predicted"/>
<feature type="compositionally biased region" description="Low complexity" evidence="7">
    <location>
        <begin position="473"/>
        <end position="487"/>
    </location>
</feature>
<comment type="caution">
    <text evidence="10">The sequence shown here is derived from an EMBL/GenBank/DDBJ whole genome shotgun (WGS) entry which is preliminary data.</text>
</comment>
<keyword evidence="4" id="KW-0010">Activator</keyword>
<reference evidence="10" key="1">
    <citation type="submission" date="2022-01" db="EMBL/GenBank/DDBJ databases">
        <title>Genome Sequence Resource for Two Populations of Ditylenchus destructor, the Migratory Endoparasitic Phytonematode.</title>
        <authorList>
            <person name="Zhang H."/>
            <person name="Lin R."/>
            <person name="Xie B."/>
        </authorList>
    </citation>
    <scope>NUCLEOTIDE SEQUENCE</scope>
    <source>
        <strain evidence="10">BazhouSP</strain>
    </source>
</reference>
<dbReference type="InterPro" id="IPR039091">
    <property type="entry name" value="AHR/AHRR"/>
</dbReference>
<dbReference type="InterPro" id="IPR035965">
    <property type="entry name" value="PAS-like_dom_sf"/>
</dbReference>
<feature type="compositionally biased region" description="Polar residues" evidence="7">
    <location>
        <begin position="427"/>
        <end position="438"/>
    </location>
</feature>
<sequence length="831" mass="91171">MYASKRRQRNFKRVRETTKSNTNAPSNPSKRHRERLNGELETVAGLLPYEESVLQRLDKLSVLRLAVSYLHIKAHFQACAHSFLVHGGNCPRHPFAYVGPVPRSVVPSLVDTTSGVPLIDIHEPFFSNLAQKENIETYLGFLQSDVLHQPLFEMIHSEDRDELKQTLRFDPNNASPSEEEFDSTNVRTVVARFRCLLDNTCGFIRVEIKGRFMSLHSSTLPQSSSYVPPNQQPKSPSYVLVATCTPFVPPIQFDPNVDDPILKTKHALDLSLSSMDNRVRAILELDENDGENGSSKGQSFYSLVHPEDVSCVTEAHDSVIKYSSSGLMIYRLIGKRSGTIHFVQSSLRLFFKNGKPEAIGGNHRLLTEVDGHALLEKRASLKFKYISFDDTLLQSPRIFQGAQSSVNCSDTSGIQITVDDGSHSLVPCSSIQTAQPSGVESKDRKQTSNTTTKSQKSKNKSSKKSTDIETSKSGKSSSKSECPSNSSHVDVGPGIATHPPLLPTTHLGTDLPSSFYPFGDPLLTSASSFLGFPPTTHDSLIDPSTSNFWPSYTTQPAAMKNFKRATQSAFQKYYSDTLDYGFNNQAGYSTYATFNDAHQSGALENNNKFPWPFVNSTVASSWPSYPYFHTNSAGYPSSVDFGQSHYLAAYNSNLPISGQQPDEMQANVAKMYPLYQNAQWGPHAKPEGAHLGGDYSAGTSDHQHLNGLHLAANPSCSTMLSDVGALTHGEVLHASASTASLPSKFVPKDTNDTIEIAAYPNQTAHHSYWRPIQAPIPNQPADSSTSLVVRPYPDSENQPALARLSPTFISSAVASATGFIFSEVANTLFGQ</sequence>
<keyword evidence="5" id="KW-0804">Transcription</keyword>
<evidence type="ECO:0000259" key="9">
    <source>
        <dbReference type="PROSITE" id="PS50888"/>
    </source>
</evidence>
<dbReference type="GO" id="GO:0034751">
    <property type="term" value="C:aryl hydrocarbon receptor complex"/>
    <property type="evidence" value="ECO:0007669"/>
    <property type="project" value="TreeGrafter"/>
</dbReference>
<name>A0AAD4RAZ5_9BILA</name>
<dbReference type="Pfam" id="PF08447">
    <property type="entry name" value="PAS_3"/>
    <property type="match status" value="1"/>
</dbReference>
<dbReference type="InterPro" id="IPR011598">
    <property type="entry name" value="bHLH_dom"/>
</dbReference>
<keyword evidence="6" id="KW-0539">Nucleus</keyword>
<gene>
    <name evidence="10" type="ORF">DdX_04394</name>
</gene>
<keyword evidence="11" id="KW-1185">Reference proteome</keyword>
<feature type="compositionally biased region" description="Basic residues" evidence="7">
    <location>
        <begin position="1"/>
        <end position="12"/>
    </location>
</feature>
<feature type="domain" description="BHLH" evidence="9">
    <location>
        <begin position="20"/>
        <end position="73"/>
    </location>
</feature>
<organism evidence="10 11">
    <name type="scientific">Ditylenchus destructor</name>
    <dbReference type="NCBI Taxonomy" id="166010"/>
    <lineage>
        <taxon>Eukaryota</taxon>
        <taxon>Metazoa</taxon>
        <taxon>Ecdysozoa</taxon>
        <taxon>Nematoda</taxon>
        <taxon>Chromadorea</taxon>
        <taxon>Rhabditida</taxon>
        <taxon>Tylenchina</taxon>
        <taxon>Tylenchomorpha</taxon>
        <taxon>Sphaerularioidea</taxon>
        <taxon>Anguinidae</taxon>
        <taxon>Anguininae</taxon>
        <taxon>Ditylenchus</taxon>
    </lineage>
</organism>
<feature type="compositionally biased region" description="Polar residues" evidence="7">
    <location>
        <begin position="19"/>
        <end position="28"/>
    </location>
</feature>
<evidence type="ECO:0000256" key="2">
    <source>
        <dbReference type="ARBA" id="ARBA00023015"/>
    </source>
</evidence>
<feature type="region of interest" description="Disordered" evidence="7">
    <location>
        <begin position="1"/>
        <end position="34"/>
    </location>
</feature>
<feature type="region of interest" description="Disordered" evidence="7">
    <location>
        <begin position="427"/>
        <end position="504"/>
    </location>
</feature>
<dbReference type="GO" id="GO:0005634">
    <property type="term" value="C:nucleus"/>
    <property type="evidence" value="ECO:0007669"/>
    <property type="project" value="UniProtKB-SubCell"/>
</dbReference>
<evidence type="ECO:0000256" key="1">
    <source>
        <dbReference type="ARBA" id="ARBA00004123"/>
    </source>
</evidence>
<comment type="subcellular location">
    <subcellularLocation>
        <location evidence="1">Nucleus</location>
    </subcellularLocation>
</comment>